<evidence type="ECO:0000313" key="2">
    <source>
        <dbReference type="EMBL" id="KAL3810139.1"/>
    </source>
</evidence>
<feature type="compositionally biased region" description="Basic residues" evidence="1">
    <location>
        <begin position="1"/>
        <end position="10"/>
    </location>
</feature>
<dbReference type="AlphaFoldDB" id="A0ABD3RTT8"/>
<evidence type="ECO:0000256" key="1">
    <source>
        <dbReference type="SAM" id="MobiDB-lite"/>
    </source>
</evidence>
<organism evidence="3 4">
    <name type="scientific">Cyclostephanos tholiformis</name>
    <dbReference type="NCBI Taxonomy" id="382380"/>
    <lineage>
        <taxon>Eukaryota</taxon>
        <taxon>Sar</taxon>
        <taxon>Stramenopiles</taxon>
        <taxon>Ochrophyta</taxon>
        <taxon>Bacillariophyta</taxon>
        <taxon>Coscinodiscophyceae</taxon>
        <taxon>Thalassiosirophycidae</taxon>
        <taxon>Stephanodiscales</taxon>
        <taxon>Stephanodiscaceae</taxon>
        <taxon>Cyclostephanos</taxon>
    </lineage>
</organism>
<dbReference type="Proteomes" id="UP001530377">
    <property type="component" value="Unassembled WGS sequence"/>
</dbReference>
<feature type="region of interest" description="Disordered" evidence="1">
    <location>
        <begin position="1"/>
        <end position="79"/>
    </location>
</feature>
<dbReference type="EMBL" id="JALLPB020000173">
    <property type="protein sequence ID" value="KAL3815946.1"/>
    <property type="molecule type" value="Genomic_DNA"/>
</dbReference>
<feature type="compositionally biased region" description="Low complexity" evidence="1">
    <location>
        <begin position="16"/>
        <end position="32"/>
    </location>
</feature>
<reference evidence="3 4" key="1">
    <citation type="submission" date="2024-10" db="EMBL/GenBank/DDBJ databases">
        <title>Updated reference genomes for cyclostephanoid diatoms.</title>
        <authorList>
            <person name="Roberts W.R."/>
            <person name="Alverson A.J."/>
        </authorList>
    </citation>
    <scope>NUCLEOTIDE SEQUENCE [LARGE SCALE GENOMIC DNA]</scope>
    <source>
        <strain evidence="3 4">AJA228-03</strain>
    </source>
</reference>
<name>A0ABD3RTT8_9STRA</name>
<comment type="caution">
    <text evidence="3">The sequence shown here is derived from an EMBL/GenBank/DDBJ whole genome shotgun (WGS) entry which is preliminary data.</text>
</comment>
<keyword evidence="4" id="KW-1185">Reference proteome</keyword>
<accession>A0ABD3RTT8</accession>
<protein>
    <submittedName>
        <fullName evidence="3">Uncharacterized protein</fullName>
    </submittedName>
</protein>
<dbReference type="EMBL" id="JALLPB020000350">
    <property type="protein sequence ID" value="KAL3810139.1"/>
    <property type="molecule type" value="Genomic_DNA"/>
</dbReference>
<evidence type="ECO:0000313" key="3">
    <source>
        <dbReference type="EMBL" id="KAL3815946.1"/>
    </source>
</evidence>
<gene>
    <name evidence="3" type="ORF">ACHAXA_003567</name>
    <name evidence="2" type="ORF">ACHAXA_005288</name>
</gene>
<sequence>MMRLVQKRRKGELEKSSSSGKAKQAKKSTGGTVQSGLRAFFSNHSAAGTKRNTPPTSPEKDSDIEIIAIDSDSSSDTKKRTKVFDYIEVTRKRN</sequence>
<feature type="compositionally biased region" description="Low complexity" evidence="1">
    <location>
        <begin position="65"/>
        <end position="74"/>
    </location>
</feature>
<proteinExistence type="predicted"/>
<evidence type="ECO:0000313" key="4">
    <source>
        <dbReference type="Proteomes" id="UP001530377"/>
    </source>
</evidence>
<feature type="compositionally biased region" description="Polar residues" evidence="1">
    <location>
        <begin position="42"/>
        <end position="54"/>
    </location>
</feature>